<dbReference type="AlphaFoldDB" id="A0A969WCS7"/>
<gene>
    <name evidence="4" type="ORF">G7Y82_19910</name>
</gene>
<organism evidence="4 5">
    <name type="scientific">Solimonas marina</name>
    <dbReference type="NCBI Taxonomy" id="2714601"/>
    <lineage>
        <taxon>Bacteria</taxon>
        <taxon>Pseudomonadati</taxon>
        <taxon>Pseudomonadota</taxon>
        <taxon>Gammaproteobacteria</taxon>
        <taxon>Nevskiales</taxon>
        <taxon>Nevskiaceae</taxon>
        <taxon>Solimonas</taxon>
    </lineage>
</organism>
<dbReference type="Gene3D" id="2.40.50.140">
    <property type="entry name" value="Nucleic acid-binding proteins"/>
    <property type="match status" value="1"/>
</dbReference>
<name>A0A969WCS7_9GAMM</name>
<dbReference type="EMBL" id="JAAVXB010000017">
    <property type="protein sequence ID" value="NKF24582.1"/>
    <property type="molecule type" value="Genomic_DNA"/>
</dbReference>
<evidence type="ECO:0000256" key="3">
    <source>
        <dbReference type="ARBA" id="ARBA00030596"/>
    </source>
</evidence>
<dbReference type="GO" id="GO:0003697">
    <property type="term" value="F:single-stranded DNA binding"/>
    <property type="evidence" value="ECO:0007669"/>
    <property type="project" value="InterPro"/>
</dbReference>
<evidence type="ECO:0000256" key="1">
    <source>
        <dbReference type="ARBA" id="ARBA00022705"/>
    </source>
</evidence>
<reference evidence="4" key="1">
    <citation type="submission" date="2020-03" db="EMBL/GenBank/DDBJ databases">
        <title>Solimonas marina sp. nov., isolated from deep seawater of the Pacific Ocean.</title>
        <authorList>
            <person name="Liu X."/>
            <person name="Lai Q."/>
            <person name="Sun F."/>
            <person name="Gai Y."/>
            <person name="Li G."/>
            <person name="Shao Z."/>
        </authorList>
    </citation>
    <scope>NUCLEOTIDE SEQUENCE</scope>
    <source>
        <strain evidence="4">C16B3</strain>
    </source>
</reference>
<dbReference type="RefSeq" id="WP_168149892.1">
    <property type="nucleotide sequence ID" value="NZ_JAAVXB010000017.1"/>
</dbReference>
<keyword evidence="1" id="KW-0235">DNA replication</keyword>
<evidence type="ECO:0000256" key="2">
    <source>
        <dbReference type="ARBA" id="ARBA00023125"/>
    </source>
</evidence>
<accession>A0A969WCS7</accession>
<protein>
    <recommendedName>
        <fullName evidence="3">Single-stranded DNA-binding protein</fullName>
    </recommendedName>
</protein>
<keyword evidence="5" id="KW-1185">Reference proteome</keyword>
<dbReference type="InterPro" id="IPR003512">
    <property type="entry name" value="Phage_M13_G5P_DNA-bd"/>
</dbReference>
<keyword evidence="2" id="KW-0238">DNA-binding</keyword>
<dbReference type="SUPFAM" id="SSF50249">
    <property type="entry name" value="Nucleic acid-binding proteins"/>
    <property type="match status" value="1"/>
</dbReference>
<dbReference type="Pfam" id="PF02303">
    <property type="entry name" value="Phage_DNA_bind"/>
    <property type="match status" value="1"/>
</dbReference>
<dbReference type="InterPro" id="IPR012340">
    <property type="entry name" value="NA-bd_OB-fold"/>
</dbReference>
<proteinExistence type="predicted"/>
<sequence>MNLKIEVVGFEEREVVSKKTGEIMRFKEVNAYVHGCAKYPFAIKFDVAKGGNPPAPGMYELDPSNFYAGDFGKLSVRGQLILKPVLSSSKAA</sequence>
<evidence type="ECO:0000313" key="4">
    <source>
        <dbReference type="EMBL" id="NKF24582.1"/>
    </source>
</evidence>
<dbReference type="Proteomes" id="UP000653472">
    <property type="component" value="Unassembled WGS sequence"/>
</dbReference>
<evidence type="ECO:0000313" key="5">
    <source>
        <dbReference type="Proteomes" id="UP000653472"/>
    </source>
</evidence>
<comment type="caution">
    <text evidence="4">The sequence shown here is derived from an EMBL/GenBank/DDBJ whole genome shotgun (WGS) entry which is preliminary data.</text>
</comment>
<dbReference type="GO" id="GO:0006260">
    <property type="term" value="P:DNA replication"/>
    <property type="evidence" value="ECO:0007669"/>
    <property type="project" value="UniProtKB-KW"/>
</dbReference>